<evidence type="ECO:0000259" key="5">
    <source>
        <dbReference type="PROSITE" id="PS51186"/>
    </source>
</evidence>
<evidence type="ECO:0000256" key="2">
    <source>
        <dbReference type="ARBA" id="ARBA00022763"/>
    </source>
</evidence>
<dbReference type="InterPro" id="IPR000182">
    <property type="entry name" value="GNAT_dom"/>
</dbReference>
<evidence type="ECO:0000313" key="7">
    <source>
        <dbReference type="Proteomes" id="UP001370490"/>
    </source>
</evidence>
<dbReference type="GO" id="GO:0005634">
    <property type="term" value="C:nucleus"/>
    <property type="evidence" value="ECO:0007669"/>
    <property type="project" value="UniProtKB-SubCell"/>
</dbReference>
<feature type="domain" description="BRCT" evidence="4">
    <location>
        <begin position="437"/>
        <end position="516"/>
    </location>
</feature>
<dbReference type="SUPFAM" id="SSF55729">
    <property type="entry name" value="Acyl-CoA N-acyltransferases (Nat)"/>
    <property type="match status" value="1"/>
</dbReference>
<keyword evidence="2" id="KW-0227">DNA damage</keyword>
<dbReference type="InterPro" id="IPR036420">
    <property type="entry name" value="BRCT_dom_sf"/>
</dbReference>
<dbReference type="Pfam" id="PF16770">
    <property type="entry name" value="RTT107_BRCT_5"/>
    <property type="match status" value="1"/>
</dbReference>
<dbReference type="PROSITE" id="PS51186">
    <property type="entry name" value="GNAT"/>
    <property type="match status" value="1"/>
</dbReference>
<protein>
    <submittedName>
        <fullName evidence="6">GNAT domain</fullName>
    </submittedName>
</protein>
<evidence type="ECO:0000256" key="1">
    <source>
        <dbReference type="ARBA" id="ARBA00004123"/>
    </source>
</evidence>
<evidence type="ECO:0000256" key="3">
    <source>
        <dbReference type="ARBA" id="ARBA00023242"/>
    </source>
</evidence>
<dbReference type="InterPro" id="IPR001357">
    <property type="entry name" value="BRCT_dom"/>
</dbReference>
<dbReference type="AlphaFoldDB" id="A0AAN8W895"/>
<dbReference type="Proteomes" id="UP001370490">
    <property type="component" value="Unassembled WGS sequence"/>
</dbReference>
<feature type="domain" description="N-acetyltransferase" evidence="5">
    <location>
        <begin position="46"/>
        <end position="200"/>
    </location>
</feature>
<dbReference type="PANTHER" id="PTHR23196">
    <property type="entry name" value="PAX TRANSCRIPTION ACTIVATION DOMAIN INTERACTING PROTEIN"/>
    <property type="match status" value="1"/>
</dbReference>
<dbReference type="Pfam" id="PF00583">
    <property type="entry name" value="Acetyltransf_1"/>
    <property type="match status" value="1"/>
</dbReference>
<feature type="domain" description="BRCT" evidence="4">
    <location>
        <begin position="539"/>
        <end position="623"/>
    </location>
</feature>
<dbReference type="Pfam" id="PF16589">
    <property type="entry name" value="BRCT_2"/>
    <property type="match status" value="1"/>
</dbReference>
<evidence type="ECO:0000259" key="4">
    <source>
        <dbReference type="PROSITE" id="PS50172"/>
    </source>
</evidence>
<dbReference type="PROSITE" id="PS50172">
    <property type="entry name" value="BRCT"/>
    <property type="match status" value="2"/>
</dbReference>
<dbReference type="GO" id="GO:0016747">
    <property type="term" value="F:acyltransferase activity, transferring groups other than amino-acyl groups"/>
    <property type="evidence" value="ECO:0007669"/>
    <property type="project" value="InterPro"/>
</dbReference>
<dbReference type="PANTHER" id="PTHR23196:SF8">
    <property type="entry name" value="N-ACETYLTRANSFERASE"/>
    <property type="match status" value="1"/>
</dbReference>
<organism evidence="6 7">
    <name type="scientific">Dillenia turbinata</name>
    <dbReference type="NCBI Taxonomy" id="194707"/>
    <lineage>
        <taxon>Eukaryota</taxon>
        <taxon>Viridiplantae</taxon>
        <taxon>Streptophyta</taxon>
        <taxon>Embryophyta</taxon>
        <taxon>Tracheophyta</taxon>
        <taxon>Spermatophyta</taxon>
        <taxon>Magnoliopsida</taxon>
        <taxon>eudicotyledons</taxon>
        <taxon>Gunneridae</taxon>
        <taxon>Pentapetalae</taxon>
        <taxon>Dilleniales</taxon>
        <taxon>Dilleniaceae</taxon>
        <taxon>Dillenia</taxon>
    </lineage>
</organism>
<accession>A0AAN8W895</accession>
<proteinExistence type="predicted"/>
<comment type="caution">
    <text evidence="6">The sequence shown here is derived from an EMBL/GenBank/DDBJ whole genome shotgun (WGS) entry which is preliminary data.</text>
</comment>
<dbReference type="SMART" id="SM00292">
    <property type="entry name" value="BRCT"/>
    <property type="match status" value="2"/>
</dbReference>
<dbReference type="EMBL" id="JBAMMX010000004">
    <property type="protein sequence ID" value="KAK6941758.1"/>
    <property type="molecule type" value="Genomic_DNA"/>
</dbReference>
<reference evidence="6 7" key="1">
    <citation type="submission" date="2023-12" db="EMBL/GenBank/DDBJ databases">
        <title>A high-quality genome assembly for Dillenia turbinata (Dilleniales).</title>
        <authorList>
            <person name="Chanderbali A."/>
        </authorList>
    </citation>
    <scope>NUCLEOTIDE SEQUENCE [LARGE SCALE GENOMIC DNA]</scope>
    <source>
        <strain evidence="6">LSX21</strain>
        <tissue evidence="6">Leaf</tissue>
    </source>
</reference>
<dbReference type="InterPro" id="IPR016181">
    <property type="entry name" value="Acyl_CoA_acyltransferase"/>
</dbReference>
<gene>
    <name evidence="6" type="ORF">RJ641_027135</name>
</gene>
<dbReference type="SUPFAM" id="SSF52113">
    <property type="entry name" value="BRCT domain"/>
    <property type="match status" value="2"/>
</dbReference>
<dbReference type="GO" id="GO:0006974">
    <property type="term" value="P:DNA damage response"/>
    <property type="evidence" value="ECO:0007669"/>
    <property type="project" value="UniProtKB-KW"/>
</dbReference>
<dbReference type="CDD" id="cd18432">
    <property type="entry name" value="BRCT_PAXIP1_rpt6_like"/>
    <property type="match status" value="1"/>
</dbReference>
<keyword evidence="7" id="KW-1185">Reference proteome</keyword>
<comment type="subcellular location">
    <subcellularLocation>
        <location evidence="1">Nucleus</location>
    </subcellularLocation>
</comment>
<sequence>MARKKSSSTPSMSTTIGNCEVAIEAKKFDTQSKSDSSKDCYAFTLVNPKDADSRIKSLLQEVLNLYTQQLPAMNYAANTGKESMFLERCVSNGKYCTLLLNSKPVEGSAKVIAAITYQIIPADTQYAEIPLAAVSSMYQHKGIGHLLYAELRKRLQDVGVRSIFCWADNESEGFWVKQGFVAIADVDTKGRARRLPIKADIRKALCFPGGSTLMVSHLNKAVTMDCGELVYACLSEKAHEKSSCSDIIKIRSPQAIGDGCDTPMLQNKTSDRCEKLPETSGNNGPVTVIRDAILKDSCQNHDFRQTRKDQVPFEGTVCSNTATETRLPESSASVMHCACSDQGAKRKVWEASWSSLKSKKVKGGHLVECTLDCNSNGVSEGDKKYACLTKAHPSSEEDGTSMNCYVDMNSQKCMQLDITLKDQNTEEDLLKDQCYGIMLMNIADDSKKMQLTKIIEALGGAVVSEGSACSHVITGKVRKTQNFCTALCSGAWIITPRWLKESYSKGKFVDELPYILQDEDYLLRYKTELKFAVLRAKSSPCSLLKGYSICFAAHVQPPPRTLATIARSAGGEVIQGFGRVNNSLKIIFLACEEEMEEALSAVKRGIWTFSSDWFMNCVMRQELDLGAPQFVESL</sequence>
<evidence type="ECO:0000313" key="6">
    <source>
        <dbReference type="EMBL" id="KAK6941758.1"/>
    </source>
</evidence>
<name>A0AAN8W895_9MAGN</name>
<keyword evidence="3" id="KW-0539">Nucleus</keyword>
<dbReference type="CDD" id="cd04301">
    <property type="entry name" value="NAT_SF"/>
    <property type="match status" value="1"/>
</dbReference>
<dbReference type="InterPro" id="IPR051579">
    <property type="entry name" value="DDR_Transcriptional_Reg"/>
</dbReference>
<dbReference type="Gene3D" id="3.40.50.10190">
    <property type="entry name" value="BRCT domain"/>
    <property type="match status" value="2"/>
</dbReference>
<dbReference type="Gene3D" id="3.40.630.30">
    <property type="match status" value="1"/>
</dbReference>